<accession>A0ABR6VYZ7</accession>
<proteinExistence type="predicted"/>
<evidence type="ECO:0000313" key="6">
    <source>
        <dbReference type="EMBL" id="MBC3542432.1"/>
    </source>
</evidence>
<dbReference type="InterPro" id="IPR036909">
    <property type="entry name" value="Cyt_c-like_dom_sf"/>
</dbReference>
<organism evidence="6 7">
    <name type="scientific">Rufibacter sediminis</name>
    <dbReference type="NCBI Taxonomy" id="2762756"/>
    <lineage>
        <taxon>Bacteria</taxon>
        <taxon>Pseudomonadati</taxon>
        <taxon>Bacteroidota</taxon>
        <taxon>Cytophagia</taxon>
        <taxon>Cytophagales</taxon>
        <taxon>Hymenobacteraceae</taxon>
        <taxon>Rufibacter</taxon>
    </lineage>
</organism>
<keyword evidence="3 4" id="KW-0408">Iron</keyword>
<comment type="caution">
    <text evidence="6">The sequence shown here is derived from an EMBL/GenBank/DDBJ whole genome shotgun (WGS) entry which is preliminary data.</text>
</comment>
<dbReference type="RefSeq" id="WP_186642139.1">
    <property type="nucleotide sequence ID" value="NZ_JACOAF010000061.1"/>
</dbReference>
<keyword evidence="7" id="KW-1185">Reference proteome</keyword>
<evidence type="ECO:0000313" key="7">
    <source>
        <dbReference type="Proteomes" id="UP000659698"/>
    </source>
</evidence>
<dbReference type="SUPFAM" id="SSF46626">
    <property type="entry name" value="Cytochrome c"/>
    <property type="match status" value="1"/>
</dbReference>
<name>A0ABR6VYZ7_9BACT</name>
<evidence type="ECO:0000256" key="2">
    <source>
        <dbReference type="ARBA" id="ARBA00022723"/>
    </source>
</evidence>
<dbReference type="Gene3D" id="1.10.760.10">
    <property type="entry name" value="Cytochrome c-like domain"/>
    <property type="match status" value="1"/>
</dbReference>
<dbReference type="PROSITE" id="PS51257">
    <property type="entry name" value="PROKAR_LIPOPROTEIN"/>
    <property type="match status" value="1"/>
</dbReference>
<keyword evidence="1 4" id="KW-0349">Heme</keyword>
<dbReference type="EMBL" id="JACOAF010000061">
    <property type="protein sequence ID" value="MBC3542432.1"/>
    <property type="molecule type" value="Genomic_DNA"/>
</dbReference>
<dbReference type="InterPro" id="IPR009056">
    <property type="entry name" value="Cyt_c-like_dom"/>
</dbReference>
<dbReference type="PROSITE" id="PS51007">
    <property type="entry name" value="CYTC"/>
    <property type="match status" value="1"/>
</dbReference>
<keyword evidence="2 4" id="KW-0479">Metal-binding</keyword>
<reference evidence="6 7" key="1">
    <citation type="journal article" date="2019" name="Int. J. Syst. Evol. Microbiol.">
        <title>Rufibacter sediminis sp. nov., isolated from freshwater lake sediment.</title>
        <authorList>
            <person name="Qu J.H."/>
            <person name="Zhang L.J."/>
            <person name="Fu Y.H."/>
            <person name="Li H.F."/>
        </authorList>
    </citation>
    <scope>NUCLEOTIDE SEQUENCE [LARGE SCALE GENOMIC DNA]</scope>
    <source>
        <strain evidence="6 7">H-1</strain>
    </source>
</reference>
<dbReference type="Pfam" id="PF13442">
    <property type="entry name" value="Cytochrome_CBB3"/>
    <property type="match status" value="1"/>
</dbReference>
<feature type="domain" description="Cytochrome c" evidence="5">
    <location>
        <begin position="44"/>
        <end position="122"/>
    </location>
</feature>
<dbReference type="Proteomes" id="UP000659698">
    <property type="component" value="Unassembled WGS sequence"/>
</dbReference>
<protein>
    <submittedName>
        <fullName evidence="6">Cytochrome c</fullName>
    </submittedName>
</protein>
<sequence>MKQLLKLPRNARQWLWLLPVLVLSSCGSARRSEPILGPMKVQTQQLENGRVVFMQHCQRCHPLGEAGLGPSLNNIPLPGAALRFRVRSKAFFLGIGRMPSFKKHEISPDQLDELVVYMKALRRHKRTEAVASQ</sequence>
<evidence type="ECO:0000259" key="5">
    <source>
        <dbReference type="PROSITE" id="PS51007"/>
    </source>
</evidence>
<evidence type="ECO:0000256" key="3">
    <source>
        <dbReference type="ARBA" id="ARBA00023004"/>
    </source>
</evidence>
<evidence type="ECO:0000256" key="1">
    <source>
        <dbReference type="ARBA" id="ARBA00022617"/>
    </source>
</evidence>
<gene>
    <name evidence="6" type="ORF">H7U12_22325</name>
</gene>
<evidence type="ECO:0000256" key="4">
    <source>
        <dbReference type="PROSITE-ProRule" id="PRU00433"/>
    </source>
</evidence>